<dbReference type="Proteomes" id="UP001304534">
    <property type="component" value="Chromosome"/>
</dbReference>
<evidence type="ECO:0000313" key="2">
    <source>
        <dbReference type="Proteomes" id="UP001304534"/>
    </source>
</evidence>
<accession>A0ABZ0D363</accession>
<keyword evidence="2" id="KW-1185">Reference proteome</keyword>
<dbReference type="GeneID" id="95584734"/>
<name>A0ABZ0D363_9XANT</name>
<sequence>MDGSSLRGVDNIIYDLVFEDRQIDVFFAHIKSFKLGAFTAADITVLVSDDPSVENVIGLDLMQGMGQFKISYSQINLRSSDACSGELRLASDLFGGTKFIMGMVEINGKDVLADIDTGNGEQLVVYESDQLHSSAEASAQGLPFKKHPKLKKSSDIGSAYNLGNGILEYYDMTIDVKNGHFCLDRTISKH</sequence>
<organism evidence="1 2">
    <name type="scientific">Xanthomonas dyei</name>
    <dbReference type="NCBI Taxonomy" id="743699"/>
    <lineage>
        <taxon>Bacteria</taxon>
        <taxon>Pseudomonadati</taxon>
        <taxon>Pseudomonadota</taxon>
        <taxon>Gammaproteobacteria</taxon>
        <taxon>Lysobacterales</taxon>
        <taxon>Lysobacteraceae</taxon>
        <taxon>Xanthomonas</taxon>
    </lineage>
</organism>
<gene>
    <name evidence="1" type="ORF">NYR99_12625</name>
</gene>
<reference evidence="1 2" key="1">
    <citation type="submission" date="2022-08" db="EMBL/GenBank/DDBJ databases">
        <title>Whole genome sequencing-based tracing of a 2022 introduction and outbreak of Xanthomonas hortorum pv. pelargonii.</title>
        <authorList>
            <person name="Iruegas-Bocardo F."/>
            <person name="Weisberg A.K."/>
            <person name="Riutta E.R."/>
            <person name="Kilday K."/>
            <person name="Bonkowski J.C."/>
            <person name="Creswell T."/>
            <person name="Daughtrey M.L."/>
            <person name="Rane K."/>
            <person name="Grunwald N.J."/>
            <person name="Chang J.H."/>
            <person name="Putnam M.L."/>
        </authorList>
    </citation>
    <scope>NUCLEOTIDE SEQUENCE [LARGE SCALE GENOMIC DNA]</scope>
    <source>
        <strain evidence="1 2">22-325</strain>
    </source>
</reference>
<evidence type="ECO:0000313" key="1">
    <source>
        <dbReference type="EMBL" id="WOB24652.1"/>
    </source>
</evidence>
<dbReference type="RefSeq" id="WP_316686065.1">
    <property type="nucleotide sequence ID" value="NZ_CP103837.1"/>
</dbReference>
<proteinExistence type="predicted"/>
<dbReference type="EMBL" id="CP103840">
    <property type="protein sequence ID" value="WOB24652.1"/>
    <property type="molecule type" value="Genomic_DNA"/>
</dbReference>
<protein>
    <submittedName>
        <fullName evidence="1">Uncharacterized protein</fullName>
    </submittedName>
</protein>